<dbReference type="GO" id="GO:0006811">
    <property type="term" value="P:monoatomic ion transport"/>
    <property type="evidence" value="ECO:0007669"/>
    <property type="project" value="UniProtKB-KW"/>
</dbReference>
<dbReference type="CDD" id="cd00342">
    <property type="entry name" value="gram_neg_porins"/>
    <property type="match status" value="1"/>
</dbReference>
<keyword evidence="14" id="KW-1185">Reference proteome</keyword>
<evidence type="ECO:0000256" key="8">
    <source>
        <dbReference type="ARBA" id="ARBA00023114"/>
    </source>
</evidence>
<keyword evidence="4" id="KW-1134">Transmembrane beta strand</keyword>
<dbReference type="AlphaFoldDB" id="A0A0E3YEC4"/>
<dbReference type="InterPro" id="IPR033900">
    <property type="entry name" value="Gram_neg_porin_domain"/>
</dbReference>
<evidence type="ECO:0000256" key="7">
    <source>
        <dbReference type="ARBA" id="ARBA00023065"/>
    </source>
</evidence>
<evidence type="ECO:0000256" key="11">
    <source>
        <dbReference type="SAM" id="SignalP"/>
    </source>
</evidence>
<dbReference type="PRINTS" id="PR00184">
    <property type="entry name" value="NEISSPPORIN"/>
</dbReference>
<dbReference type="OrthoDB" id="8982743at2"/>
<evidence type="ECO:0000313" key="14">
    <source>
        <dbReference type="Proteomes" id="UP000035050"/>
    </source>
</evidence>
<evidence type="ECO:0000256" key="10">
    <source>
        <dbReference type="ARBA" id="ARBA00023237"/>
    </source>
</evidence>
<dbReference type="HOGENOM" id="CLU_038238_0_1_4"/>
<keyword evidence="8" id="KW-0626">Porin</keyword>
<dbReference type="Proteomes" id="UP000035050">
    <property type="component" value="Chromosome"/>
</dbReference>
<keyword evidence="9" id="KW-0472">Membrane</keyword>
<keyword evidence="6 11" id="KW-0732">Signal</keyword>
<proteinExistence type="predicted"/>
<evidence type="ECO:0000313" key="13">
    <source>
        <dbReference type="EMBL" id="AKC70857.1"/>
    </source>
</evidence>
<dbReference type="GO" id="GO:0015288">
    <property type="term" value="F:porin activity"/>
    <property type="evidence" value="ECO:0007669"/>
    <property type="project" value="UniProtKB-KW"/>
</dbReference>
<dbReference type="EMBL" id="CP011253">
    <property type="protein sequence ID" value="AKC70857.1"/>
    <property type="molecule type" value="Genomic_DNA"/>
</dbReference>
<dbReference type="InterPro" id="IPR050298">
    <property type="entry name" value="Gram-neg_bact_OMP"/>
</dbReference>
<gene>
    <name evidence="13" type="ORF">MB84_17300</name>
</gene>
<dbReference type="GO" id="GO:0046930">
    <property type="term" value="C:pore complex"/>
    <property type="evidence" value="ECO:0007669"/>
    <property type="project" value="UniProtKB-KW"/>
</dbReference>
<dbReference type="InterPro" id="IPR002299">
    <property type="entry name" value="Porin_Neis"/>
</dbReference>
<keyword evidence="7" id="KW-0406">Ion transport</keyword>
<comment type="subunit">
    <text evidence="2">Homotrimer.</text>
</comment>
<keyword evidence="5" id="KW-0812">Transmembrane</keyword>
<dbReference type="Gene3D" id="2.40.160.10">
    <property type="entry name" value="Porin"/>
    <property type="match status" value="1"/>
</dbReference>
<dbReference type="Pfam" id="PF13609">
    <property type="entry name" value="Porin_4"/>
    <property type="match status" value="1"/>
</dbReference>
<organism evidence="13 14">
    <name type="scientific">Pandoraea oxalativorans</name>
    <dbReference type="NCBI Taxonomy" id="573737"/>
    <lineage>
        <taxon>Bacteria</taxon>
        <taxon>Pseudomonadati</taxon>
        <taxon>Pseudomonadota</taxon>
        <taxon>Betaproteobacteria</taxon>
        <taxon>Burkholderiales</taxon>
        <taxon>Burkholderiaceae</taxon>
        <taxon>Pandoraea</taxon>
    </lineage>
</organism>
<dbReference type="KEGG" id="pox:MB84_17300"/>
<feature type="signal peptide" evidence="11">
    <location>
        <begin position="1"/>
        <end position="23"/>
    </location>
</feature>
<dbReference type="PANTHER" id="PTHR34501">
    <property type="entry name" value="PROTEIN YDDL-RELATED"/>
    <property type="match status" value="1"/>
</dbReference>
<dbReference type="SUPFAM" id="SSF56935">
    <property type="entry name" value="Porins"/>
    <property type="match status" value="1"/>
</dbReference>
<evidence type="ECO:0000259" key="12">
    <source>
        <dbReference type="Pfam" id="PF13609"/>
    </source>
</evidence>
<dbReference type="PATRIC" id="fig|573737.6.peg.4406"/>
<dbReference type="InterPro" id="IPR023614">
    <property type="entry name" value="Porin_dom_sf"/>
</dbReference>
<name>A0A0E3YEC4_9BURK</name>
<accession>A0A0E3YEC4</accession>
<sequence>MKRILLAALGLGGMAGIMAPVYAQSSVTLYGIVDAGVGYASGQRTANSKGGVGAPINYTNGSVWGFASGTWSGDRWGLKGSEDLGGGNSAIFQLENGFNIGNGTSGQGGRQFGRQSWMGLQSASLGKLTFGRQYDPIVDYVGPISAGTFVTGMGAHPGDIDNQDNQSRVNNSVKWASPNYAGFQFGAIYGFGGQPGSVKNQNTWGFGGSYASGPFAVAVGYLQATNAYGTSSSTWSGSYDGTFSSSINEGFASAASQRIVSAAGSYTFGATQVGIQYGNVQYTPGTLSTFASSFTFNTIGTSIAYQFTPALRLAAAYNYTQGSDVKGSGGPKYHTVNFASYYALSKRTSLYGLVGYQKASGNTLDTFGNVVSATASVGDVGNGISSATATQTFVRVGVRQTF</sequence>
<evidence type="ECO:0000256" key="1">
    <source>
        <dbReference type="ARBA" id="ARBA00004571"/>
    </source>
</evidence>
<evidence type="ECO:0000256" key="3">
    <source>
        <dbReference type="ARBA" id="ARBA00022448"/>
    </source>
</evidence>
<evidence type="ECO:0000256" key="9">
    <source>
        <dbReference type="ARBA" id="ARBA00023136"/>
    </source>
</evidence>
<keyword evidence="10" id="KW-0998">Cell outer membrane</keyword>
<reference evidence="13" key="1">
    <citation type="submission" date="2016-06" db="EMBL/GenBank/DDBJ databases">
        <title>Pandoraea oxalativorans DSM 23570 Genome Sequencing.</title>
        <authorList>
            <person name="Ee R."/>
            <person name="Lim Y.-L."/>
            <person name="Yong D."/>
            <person name="Yin W.-F."/>
            <person name="Chan K.-G."/>
        </authorList>
    </citation>
    <scope>NUCLEOTIDE SEQUENCE</scope>
    <source>
        <strain evidence="13">DSM 23570</strain>
    </source>
</reference>
<evidence type="ECO:0000256" key="4">
    <source>
        <dbReference type="ARBA" id="ARBA00022452"/>
    </source>
</evidence>
<evidence type="ECO:0000256" key="2">
    <source>
        <dbReference type="ARBA" id="ARBA00011233"/>
    </source>
</evidence>
<dbReference type="GO" id="GO:0009279">
    <property type="term" value="C:cell outer membrane"/>
    <property type="evidence" value="ECO:0007669"/>
    <property type="project" value="UniProtKB-SubCell"/>
</dbReference>
<evidence type="ECO:0000256" key="6">
    <source>
        <dbReference type="ARBA" id="ARBA00022729"/>
    </source>
</evidence>
<feature type="chain" id="PRO_5002415413" evidence="11">
    <location>
        <begin position="24"/>
        <end position="402"/>
    </location>
</feature>
<comment type="subcellular location">
    <subcellularLocation>
        <location evidence="1">Cell outer membrane</location>
        <topology evidence="1">Multi-pass membrane protein</topology>
    </subcellularLocation>
</comment>
<protein>
    <submittedName>
        <fullName evidence="13">Porin</fullName>
    </submittedName>
</protein>
<feature type="domain" description="Porin" evidence="12">
    <location>
        <begin position="20"/>
        <end position="361"/>
    </location>
</feature>
<evidence type="ECO:0000256" key="5">
    <source>
        <dbReference type="ARBA" id="ARBA00022692"/>
    </source>
</evidence>
<keyword evidence="3" id="KW-0813">Transport</keyword>
<dbReference type="RefSeq" id="WP_046292036.1">
    <property type="nucleotide sequence ID" value="NZ_CP011253.3"/>
</dbReference>
<dbReference type="PANTHER" id="PTHR34501:SF9">
    <property type="entry name" value="MAJOR OUTER MEMBRANE PROTEIN P.IA"/>
    <property type="match status" value="1"/>
</dbReference>